<comment type="caution">
    <text evidence="4">The sequence shown here is derived from an EMBL/GenBank/DDBJ whole genome shotgun (WGS) entry which is preliminary data.</text>
</comment>
<dbReference type="CDD" id="cd23024">
    <property type="entry name" value="zf-HIT_ZNHIT2-3"/>
    <property type="match status" value="1"/>
</dbReference>
<dbReference type="PANTHER" id="PTHR15555:SF0">
    <property type="entry name" value="ZINC FINGER HIT DOMAIN-CONTAINING PROTEIN 2"/>
    <property type="match status" value="1"/>
</dbReference>
<evidence type="ECO:0000256" key="1">
    <source>
        <dbReference type="PROSITE-ProRule" id="PRU00453"/>
    </source>
</evidence>
<dbReference type="OrthoDB" id="18412at2759"/>
<dbReference type="InterPro" id="IPR039646">
    <property type="entry name" value="ZNHIT2"/>
</dbReference>
<feature type="compositionally biased region" description="Low complexity" evidence="2">
    <location>
        <begin position="59"/>
        <end position="69"/>
    </location>
</feature>
<dbReference type="SUPFAM" id="SSF144232">
    <property type="entry name" value="HIT/MYND zinc finger-like"/>
    <property type="match status" value="1"/>
</dbReference>
<feature type="domain" description="HIT-type" evidence="3">
    <location>
        <begin position="9"/>
        <end position="41"/>
    </location>
</feature>
<dbReference type="Proteomes" id="UP000322899">
    <property type="component" value="Unassembled WGS sequence"/>
</dbReference>
<dbReference type="Gene3D" id="3.30.60.190">
    <property type="match status" value="1"/>
</dbReference>
<evidence type="ECO:0000259" key="3">
    <source>
        <dbReference type="PROSITE" id="PS51083"/>
    </source>
</evidence>
<gene>
    <name evidence="4" type="ORF">FNF27_00488</name>
</gene>
<dbReference type="InterPro" id="IPR007529">
    <property type="entry name" value="Znf_HIT"/>
</dbReference>
<dbReference type="Pfam" id="PF04438">
    <property type="entry name" value="zf-HIT"/>
    <property type="match status" value="1"/>
</dbReference>
<dbReference type="PANTHER" id="PTHR15555">
    <property type="entry name" value="ZINC FINGER HIT DOMAIN CONTAINING PROTEIN 2 PROTEIN FON -RELATED"/>
    <property type="match status" value="1"/>
</dbReference>
<evidence type="ECO:0000313" key="4">
    <source>
        <dbReference type="EMBL" id="KAA0177940.1"/>
    </source>
</evidence>
<protein>
    <recommendedName>
        <fullName evidence="3">HIT-type domain-containing protein</fullName>
    </recommendedName>
</protein>
<proteinExistence type="predicted"/>
<dbReference type="PROSITE" id="PS51083">
    <property type="entry name" value="ZF_HIT"/>
    <property type="match status" value="1"/>
</dbReference>
<organism evidence="4 5">
    <name type="scientific">Cafeteria roenbergensis</name>
    <name type="common">Marine flagellate</name>
    <dbReference type="NCBI Taxonomy" id="33653"/>
    <lineage>
        <taxon>Eukaryota</taxon>
        <taxon>Sar</taxon>
        <taxon>Stramenopiles</taxon>
        <taxon>Bigyra</taxon>
        <taxon>Opalozoa</taxon>
        <taxon>Bicosoecida</taxon>
        <taxon>Cafeteriaceae</taxon>
        <taxon>Cafeteria</taxon>
    </lineage>
</organism>
<reference evidence="4 5" key="1">
    <citation type="submission" date="2019-07" db="EMBL/GenBank/DDBJ databases">
        <title>Genomes of Cafeteria roenbergensis.</title>
        <authorList>
            <person name="Fischer M.G."/>
            <person name="Hackl T."/>
            <person name="Roman M."/>
        </authorList>
    </citation>
    <scope>NUCLEOTIDE SEQUENCE [LARGE SCALE GENOMIC DNA]</scope>
    <source>
        <strain evidence="4 5">E4-10P</strain>
    </source>
</reference>
<name>A0A5A8EPM6_CAFRO</name>
<sequence>MNSARFQVCRVCKENEGRYTCPRCNAVYCSVRCYQEHNSECFDAFARAHIADDEGDSGSGSAAASAAGPPALPPAHRRALAEDTVERLRDIAEAWGEGGATPGAADGREADTPLTALPVDARRSFLRDVAAGRVRPPHARARKLPPSEGRGPL</sequence>
<dbReference type="AlphaFoldDB" id="A0A5A8EPM6"/>
<evidence type="ECO:0000256" key="2">
    <source>
        <dbReference type="SAM" id="MobiDB-lite"/>
    </source>
</evidence>
<accession>A0A5A8EPM6</accession>
<keyword evidence="1" id="KW-0862">Zinc</keyword>
<feature type="region of interest" description="Disordered" evidence="2">
    <location>
        <begin position="53"/>
        <end position="81"/>
    </location>
</feature>
<evidence type="ECO:0000313" key="5">
    <source>
        <dbReference type="Proteomes" id="UP000322899"/>
    </source>
</evidence>
<dbReference type="GO" id="GO:0008270">
    <property type="term" value="F:zinc ion binding"/>
    <property type="evidence" value="ECO:0007669"/>
    <property type="project" value="UniProtKB-UniRule"/>
</dbReference>
<feature type="region of interest" description="Disordered" evidence="2">
    <location>
        <begin position="94"/>
        <end position="153"/>
    </location>
</feature>
<keyword evidence="1" id="KW-0863">Zinc-finger</keyword>
<dbReference type="EMBL" id="VLTO01000002">
    <property type="protein sequence ID" value="KAA0177940.1"/>
    <property type="molecule type" value="Genomic_DNA"/>
</dbReference>
<keyword evidence="1" id="KW-0479">Metal-binding</keyword>